<keyword evidence="3" id="KW-1185">Reference proteome</keyword>
<name>A0A397SYR7_9GLOM</name>
<protein>
    <submittedName>
        <fullName evidence="2">Uncharacterized protein</fullName>
    </submittedName>
</protein>
<reference evidence="2 3" key="1">
    <citation type="submission" date="2018-06" db="EMBL/GenBank/DDBJ databases">
        <title>Comparative genomics reveals the genomic features of Rhizophagus irregularis, R. cerebriforme, R. diaphanum and Gigaspora rosea, and their symbiotic lifestyle signature.</title>
        <authorList>
            <person name="Morin E."/>
            <person name="San Clemente H."/>
            <person name="Chen E.C.H."/>
            <person name="De La Providencia I."/>
            <person name="Hainaut M."/>
            <person name="Kuo A."/>
            <person name="Kohler A."/>
            <person name="Murat C."/>
            <person name="Tang N."/>
            <person name="Roy S."/>
            <person name="Loubradou J."/>
            <person name="Henrissat B."/>
            <person name="Grigoriev I.V."/>
            <person name="Corradi N."/>
            <person name="Roux C."/>
            <person name="Martin F.M."/>
        </authorList>
    </citation>
    <scope>NUCLEOTIDE SEQUENCE [LARGE SCALE GENOMIC DNA]</scope>
    <source>
        <strain evidence="2 3">DAOM 227022</strain>
    </source>
</reference>
<dbReference type="OrthoDB" id="2335478at2759"/>
<organism evidence="2 3">
    <name type="scientific">Glomus cerebriforme</name>
    <dbReference type="NCBI Taxonomy" id="658196"/>
    <lineage>
        <taxon>Eukaryota</taxon>
        <taxon>Fungi</taxon>
        <taxon>Fungi incertae sedis</taxon>
        <taxon>Mucoromycota</taxon>
        <taxon>Glomeromycotina</taxon>
        <taxon>Glomeromycetes</taxon>
        <taxon>Glomerales</taxon>
        <taxon>Glomeraceae</taxon>
        <taxon>Glomus</taxon>
    </lineage>
</organism>
<evidence type="ECO:0000256" key="1">
    <source>
        <dbReference type="SAM" id="MobiDB-lite"/>
    </source>
</evidence>
<sequence>MNYLQNTYGPNGSNFTEVIDDRNNNLHPNQIQMEQQYLSNIPYENFSAMDGNNSQTWSMNESLPNITSNYSEQNPSFSLDNSNQQDISTSSSYEPQLQYDNNYIPPINDNQDIQDVHHAPSVPNPLPLNFPHFEFEIPGFKIFVVPTTTNLTNLDNVQNQFQNDSFSSNNNNNSIQFQQQNQNTFINDSFNFNNFNNFSI</sequence>
<gene>
    <name evidence="2" type="ORF">C1645_739680</name>
</gene>
<evidence type="ECO:0000313" key="3">
    <source>
        <dbReference type="Proteomes" id="UP000265703"/>
    </source>
</evidence>
<evidence type="ECO:0000313" key="2">
    <source>
        <dbReference type="EMBL" id="RIA88051.1"/>
    </source>
</evidence>
<feature type="region of interest" description="Disordered" evidence="1">
    <location>
        <begin position="52"/>
        <end position="91"/>
    </location>
</feature>
<accession>A0A397SYR7</accession>
<dbReference type="Proteomes" id="UP000265703">
    <property type="component" value="Unassembled WGS sequence"/>
</dbReference>
<comment type="caution">
    <text evidence="2">The sequence shown here is derived from an EMBL/GenBank/DDBJ whole genome shotgun (WGS) entry which is preliminary data.</text>
</comment>
<proteinExistence type="predicted"/>
<dbReference type="AlphaFoldDB" id="A0A397SYR7"/>
<dbReference type="EMBL" id="QKYT01000281">
    <property type="protein sequence ID" value="RIA88051.1"/>
    <property type="molecule type" value="Genomic_DNA"/>
</dbReference>